<keyword evidence="8" id="KW-0456">Lyase</keyword>
<dbReference type="GO" id="GO:0008654">
    <property type="term" value="P:phospholipid biosynthetic process"/>
    <property type="evidence" value="ECO:0007669"/>
    <property type="project" value="UniProtKB-KW"/>
</dbReference>
<keyword evidence="7" id="KW-0594">Phospholipid biosynthesis</keyword>
<evidence type="ECO:0000256" key="4">
    <source>
        <dbReference type="ARBA" id="ARBA00023098"/>
    </source>
</evidence>
<sequence precursor="true">MHSVKQLLDPICTTNQLKNLLMSSTSPNIKQNTDQKSYVELPVEPMDPQLKTIQPGGGIIINLEMLWGNWRRFWLKTFRRGYVNQMENTRKGDFNPCPHDVLDPRDLKYYENQGGYYWDKNDDPFTYRSQLPFAREGLAELIVLSILFFGGALLGIGFILTSQLPGFLTAIGWLLVLTLCLFGLEIVWFFRNPKRVVPEGDELIVSPADGTFDTIEEIEHHDFIGGPAIEIGIFLSIFNVHINRMPVTGKIIKLAYKPGKCLNALRAESARENERLEIYLQMPHPVLRPMLVQQITGAIARRIVCRLKPGDKLRKGDQFGMIKLGSRTVIVFPKEEGLEILTKPGDKLKAGSTILARYASSHDKNPSVAEEINEEA</sequence>
<evidence type="ECO:0000256" key="3">
    <source>
        <dbReference type="ARBA" id="ARBA00022793"/>
    </source>
</evidence>
<dbReference type="Pfam" id="PF02666">
    <property type="entry name" value="PS_Dcarbxylase"/>
    <property type="match status" value="1"/>
</dbReference>
<proteinExistence type="predicted"/>
<dbReference type="Proteomes" id="UP000318704">
    <property type="component" value="Chromosome"/>
</dbReference>
<evidence type="ECO:0000256" key="8">
    <source>
        <dbReference type="ARBA" id="ARBA00023239"/>
    </source>
</evidence>
<evidence type="ECO:0000256" key="2">
    <source>
        <dbReference type="ARBA" id="ARBA00022516"/>
    </source>
</evidence>
<keyword evidence="5 11" id="KW-0472">Membrane</keyword>
<feature type="transmembrane region" description="Helical" evidence="11">
    <location>
        <begin position="138"/>
        <end position="160"/>
    </location>
</feature>
<keyword evidence="11" id="KW-0812">Transmembrane</keyword>
<evidence type="ECO:0000256" key="7">
    <source>
        <dbReference type="ARBA" id="ARBA00023209"/>
    </source>
</evidence>
<evidence type="ECO:0000256" key="10">
    <source>
        <dbReference type="ARBA" id="ARBA00023317"/>
    </source>
</evidence>
<keyword evidence="11" id="KW-1133">Transmembrane helix</keyword>
<evidence type="ECO:0000256" key="5">
    <source>
        <dbReference type="ARBA" id="ARBA00023136"/>
    </source>
</evidence>
<keyword evidence="3" id="KW-0210">Decarboxylase</keyword>
<evidence type="ECO:0000313" key="12">
    <source>
        <dbReference type="EMBL" id="QDT94907.1"/>
    </source>
</evidence>
<evidence type="ECO:0000256" key="1">
    <source>
        <dbReference type="ARBA" id="ARBA00022475"/>
    </source>
</evidence>
<keyword evidence="10" id="KW-0670">Pyruvate</keyword>
<gene>
    <name evidence="12" type="ORF">V144x_03400</name>
</gene>
<keyword evidence="1" id="KW-1003">Cell membrane</keyword>
<keyword evidence="2" id="KW-0444">Lipid biosynthesis</keyword>
<evidence type="ECO:0000256" key="11">
    <source>
        <dbReference type="SAM" id="Phobius"/>
    </source>
</evidence>
<dbReference type="InterPro" id="IPR033175">
    <property type="entry name" value="PSD-A"/>
</dbReference>
<dbReference type="InterPro" id="IPR003817">
    <property type="entry name" value="PS_Dcarbxylase"/>
</dbReference>
<evidence type="ECO:0000313" key="13">
    <source>
        <dbReference type="Proteomes" id="UP000318704"/>
    </source>
</evidence>
<accession>A0A517VPG4</accession>
<evidence type="ECO:0000256" key="9">
    <source>
        <dbReference type="ARBA" id="ARBA00023264"/>
    </source>
</evidence>
<dbReference type="PANTHER" id="PTHR35809">
    <property type="entry name" value="ARCHAETIDYLSERINE DECARBOXYLASE PROENZYME-RELATED"/>
    <property type="match status" value="1"/>
</dbReference>
<keyword evidence="9" id="KW-1208">Phospholipid metabolism</keyword>
<dbReference type="AlphaFoldDB" id="A0A517VPG4"/>
<dbReference type="GO" id="GO:0004609">
    <property type="term" value="F:phosphatidylserine decarboxylase activity"/>
    <property type="evidence" value="ECO:0007669"/>
    <property type="project" value="InterPro"/>
</dbReference>
<dbReference type="PANTHER" id="PTHR35809:SF1">
    <property type="entry name" value="ARCHAETIDYLSERINE DECARBOXYLASE PROENZYME-RELATED"/>
    <property type="match status" value="1"/>
</dbReference>
<evidence type="ECO:0000256" key="6">
    <source>
        <dbReference type="ARBA" id="ARBA00023145"/>
    </source>
</evidence>
<organism evidence="12 13">
    <name type="scientific">Gimesia aquarii</name>
    <dbReference type="NCBI Taxonomy" id="2527964"/>
    <lineage>
        <taxon>Bacteria</taxon>
        <taxon>Pseudomonadati</taxon>
        <taxon>Planctomycetota</taxon>
        <taxon>Planctomycetia</taxon>
        <taxon>Planctomycetales</taxon>
        <taxon>Planctomycetaceae</taxon>
        <taxon>Gimesia</taxon>
    </lineage>
</organism>
<feature type="transmembrane region" description="Helical" evidence="11">
    <location>
        <begin position="166"/>
        <end position="190"/>
    </location>
</feature>
<dbReference type="KEGG" id="gaw:V144x_03400"/>
<keyword evidence="4" id="KW-0443">Lipid metabolism</keyword>
<protein>
    <submittedName>
        <fullName evidence="12">Phosphatidylserine decarboxylase</fullName>
    </submittedName>
</protein>
<keyword evidence="6" id="KW-0865">Zymogen</keyword>
<reference evidence="12 13" key="1">
    <citation type="submission" date="2019-03" db="EMBL/GenBank/DDBJ databases">
        <title>Deep-cultivation of Planctomycetes and their phenomic and genomic characterization uncovers novel biology.</title>
        <authorList>
            <person name="Wiegand S."/>
            <person name="Jogler M."/>
            <person name="Boedeker C."/>
            <person name="Pinto D."/>
            <person name="Vollmers J."/>
            <person name="Rivas-Marin E."/>
            <person name="Kohn T."/>
            <person name="Peeters S.H."/>
            <person name="Heuer A."/>
            <person name="Rast P."/>
            <person name="Oberbeckmann S."/>
            <person name="Bunk B."/>
            <person name="Jeske O."/>
            <person name="Meyerdierks A."/>
            <person name="Storesund J.E."/>
            <person name="Kallscheuer N."/>
            <person name="Luecker S."/>
            <person name="Lage O.M."/>
            <person name="Pohl T."/>
            <person name="Merkel B.J."/>
            <person name="Hornburger P."/>
            <person name="Mueller R.-W."/>
            <person name="Bruemmer F."/>
            <person name="Labrenz M."/>
            <person name="Spormann A.M."/>
            <person name="Op den Camp H."/>
            <person name="Overmann J."/>
            <person name="Amann R."/>
            <person name="Jetten M.S.M."/>
            <person name="Mascher T."/>
            <person name="Medema M.H."/>
            <person name="Devos D.P."/>
            <person name="Kaster A.-K."/>
            <person name="Ovreas L."/>
            <person name="Rohde M."/>
            <person name="Galperin M.Y."/>
            <person name="Jogler C."/>
        </authorList>
    </citation>
    <scope>NUCLEOTIDE SEQUENCE [LARGE SCALE GENOMIC DNA]</scope>
    <source>
        <strain evidence="12 13">V144</strain>
    </source>
</reference>
<dbReference type="EMBL" id="CP037920">
    <property type="protein sequence ID" value="QDT94907.1"/>
    <property type="molecule type" value="Genomic_DNA"/>
</dbReference>
<name>A0A517VPG4_9PLAN</name>